<accession>A0A158KDP8</accession>
<evidence type="ECO:0000256" key="1">
    <source>
        <dbReference type="ARBA" id="ARBA00001947"/>
    </source>
</evidence>
<dbReference type="InterPro" id="IPR053138">
    <property type="entry name" value="N-alpha-Ac-DABA_deacetylase"/>
</dbReference>
<dbReference type="InterPro" id="IPR055438">
    <property type="entry name" value="AstE_AspA_cat"/>
</dbReference>
<dbReference type="OrthoDB" id="9782876at2"/>
<keyword evidence="3" id="KW-0378">Hydrolase</keyword>
<dbReference type="InterPro" id="IPR043795">
    <property type="entry name" value="N-alpha-Ac-DABA-like"/>
</dbReference>
<gene>
    <name evidence="6" type="ORF">AWB68_05446</name>
</gene>
<dbReference type="AlphaFoldDB" id="A0A158KDP8"/>
<name>A0A158KDP8_9BURK</name>
<comment type="caution">
    <text evidence="6">The sequence shown here is derived from an EMBL/GenBank/DDBJ whole genome shotgun (WGS) entry which is preliminary data.</text>
</comment>
<keyword evidence="4" id="KW-0862">Zinc</keyword>
<dbReference type="SUPFAM" id="SSF53187">
    <property type="entry name" value="Zn-dependent exopeptidases"/>
    <property type="match status" value="1"/>
</dbReference>
<dbReference type="GO" id="GO:0046872">
    <property type="term" value="F:metal ion binding"/>
    <property type="evidence" value="ECO:0007669"/>
    <property type="project" value="UniProtKB-KW"/>
</dbReference>
<organism evidence="6 7">
    <name type="scientific">Caballeronia choica</name>
    <dbReference type="NCBI Taxonomy" id="326476"/>
    <lineage>
        <taxon>Bacteria</taxon>
        <taxon>Pseudomonadati</taxon>
        <taxon>Pseudomonadota</taxon>
        <taxon>Betaproteobacteria</taxon>
        <taxon>Burkholderiales</taxon>
        <taxon>Burkholderiaceae</taxon>
        <taxon>Caballeronia</taxon>
    </lineage>
</organism>
<dbReference type="PIRSF" id="PIRSF039012">
    <property type="entry name" value="ASP"/>
    <property type="match status" value="1"/>
</dbReference>
<dbReference type="CDD" id="cd06252">
    <property type="entry name" value="M14_ASTE_ASPA-like"/>
    <property type="match status" value="1"/>
</dbReference>
<dbReference type="EMBL" id="FCON02000079">
    <property type="protein sequence ID" value="SAL78561.1"/>
    <property type="molecule type" value="Genomic_DNA"/>
</dbReference>
<evidence type="ECO:0000256" key="4">
    <source>
        <dbReference type="ARBA" id="ARBA00022833"/>
    </source>
</evidence>
<dbReference type="NCBIfam" id="TIGR02994">
    <property type="entry name" value="ectoine_eutE"/>
    <property type="match status" value="1"/>
</dbReference>
<dbReference type="PANTHER" id="PTHR37326:SF1">
    <property type="entry name" value="BLL3975 PROTEIN"/>
    <property type="match status" value="1"/>
</dbReference>
<evidence type="ECO:0000313" key="6">
    <source>
        <dbReference type="EMBL" id="SAL78561.1"/>
    </source>
</evidence>
<evidence type="ECO:0000313" key="7">
    <source>
        <dbReference type="Proteomes" id="UP000054770"/>
    </source>
</evidence>
<proteinExistence type="predicted"/>
<protein>
    <submittedName>
        <fullName evidence="6">Ectoine utilization protein EutE</fullName>
    </submittedName>
</protein>
<evidence type="ECO:0000256" key="2">
    <source>
        <dbReference type="ARBA" id="ARBA00022723"/>
    </source>
</evidence>
<keyword evidence="7" id="KW-1185">Reference proteome</keyword>
<dbReference type="Proteomes" id="UP000054770">
    <property type="component" value="Unassembled WGS sequence"/>
</dbReference>
<sequence length="342" mass="36226">MRASPIQPTVDFSADGEQHGFLKLPYSRDDSAWGAVMIPVTVIRRGEGPTVLLTGGNHGDEYEGPIALSKLAATLKAGDINGRVIIVPFMNFPAFAAGTRTSPLDAGNLNRSFPGKPDGTVTEKIADYFQRHLLPLADYVLDIHAGGRTLDFVPFAAIHVLPDATQQARCEAAMRAFGAPYSMRMLELDSVGLFDSAVEEAGKVFVSTELGGGGSASAASVAVAERGVYGLLAHAGVLAKETFDNGEPNRTTTLLDMPDGSCYTTSEHSGLLEMCRNLGDVVKKGDVLARVYDATRTGATPVEYRARRGGLLAARHFPGLVQIGDTVAVVADIVERNIPVAI</sequence>
<dbReference type="PANTHER" id="PTHR37326">
    <property type="entry name" value="BLL3975 PROTEIN"/>
    <property type="match status" value="1"/>
</dbReference>
<dbReference type="RefSeq" id="WP_087647481.1">
    <property type="nucleotide sequence ID" value="NZ_FCON02000079.1"/>
</dbReference>
<dbReference type="Pfam" id="PF24827">
    <property type="entry name" value="AstE_AspA_cat"/>
    <property type="match status" value="1"/>
</dbReference>
<evidence type="ECO:0000259" key="5">
    <source>
        <dbReference type="Pfam" id="PF24827"/>
    </source>
</evidence>
<dbReference type="Gene3D" id="3.40.630.10">
    <property type="entry name" value="Zn peptidases"/>
    <property type="match status" value="1"/>
</dbReference>
<reference evidence="6" key="1">
    <citation type="submission" date="2016-01" db="EMBL/GenBank/DDBJ databases">
        <authorList>
            <person name="Peeters C."/>
        </authorList>
    </citation>
    <scope>NUCLEOTIDE SEQUENCE [LARGE SCALE GENOMIC DNA]</scope>
    <source>
        <strain evidence="6">LMG 22940</strain>
    </source>
</reference>
<dbReference type="GO" id="GO:0016811">
    <property type="term" value="F:hydrolase activity, acting on carbon-nitrogen (but not peptide) bonds, in linear amides"/>
    <property type="evidence" value="ECO:0007669"/>
    <property type="project" value="InterPro"/>
</dbReference>
<dbReference type="InterPro" id="IPR014336">
    <property type="entry name" value="DoeB"/>
</dbReference>
<keyword evidence="2" id="KW-0479">Metal-binding</keyword>
<feature type="domain" description="Succinylglutamate desuccinylase/Aspartoacylase catalytic" evidence="5">
    <location>
        <begin position="48"/>
        <end position="234"/>
    </location>
</feature>
<dbReference type="GO" id="GO:0016788">
    <property type="term" value="F:hydrolase activity, acting on ester bonds"/>
    <property type="evidence" value="ECO:0007669"/>
    <property type="project" value="InterPro"/>
</dbReference>
<comment type="cofactor">
    <cofactor evidence="1">
        <name>Zn(2+)</name>
        <dbReference type="ChEBI" id="CHEBI:29105"/>
    </cofactor>
</comment>
<evidence type="ECO:0000256" key="3">
    <source>
        <dbReference type="ARBA" id="ARBA00022801"/>
    </source>
</evidence>